<dbReference type="InterPro" id="IPR038461">
    <property type="entry name" value="Schlafen_AlbA_2_dom_sf"/>
</dbReference>
<dbReference type="InterPro" id="IPR038475">
    <property type="entry name" value="RecG_C_sf"/>
</dbReference>
<evidence type="ECO:0000313" key="4">
    <source>
        <dbReference type="EMBL" id="QGY46146.1"/>
    </source>
</evidence>
<dbReference type="Gene3D" id="1.10.10.10">
    <property type="entry name" value="Winged helix-like DNA-binding domain superfamily/Winged helix DNA-binding domain"/>
    <property type="match status" value="1"/>
</dbReference>
<dbReference type="KEGG" id="mcos:GM418_21490"/>
<name>A0A6I6JT01_9BACT</name>
<dbReference type="PROSITE" id="PS51000">
    <property type="entry name" value="HTH_DEOR_2"/>
    <property type="match status" value="1"/>
</dbReference>
<accession>A0A6I6JT01</accession>
<dbReference type="InterPro" id="IPR036388">
    <property type="entry name" value="WH-like_DNA-bd_sf"/>
</dbReference>
<dbReference type="Gene3D" id="3.30.565.60">
    <property type="match status" value="1"/>
</dbReference>
<dbReference type="InterPro" id="IPR007421">
    <property type="entry name" value="Schlafen_AlbA_2_dom"/>
</dbReference>
<protein>
    <submittedName>
        <fullName evidence="4">HTH domain-containing protein</fullName>
    </submittedName>
</protein>
<keyword evidence="1" id="KW-0805">Transcription regulation</keyword>
<dbReference type="InterPro" id="IPR013196">
    <property type="entry name" value="HTH_11"/>
</dbReference>
<dbReference type="Pfam" id="PF08279">
    <property type="entry name" value="HTH_11"/>
    <property type="match status" value="1"/>
</dbReference>
<dbReference type="InterPro" id="IPR001034">
    <property type="entry name" value="DeoR_HTH"/>
</dbReference>
<evidence type="ECO:0000259" key="3">
    <source>
        <dbReference type="PROSITE" id="PS51000"/>
    </source>
</evidence>
<feature type="domain" description="HTH deoR-type" evidence="3">
    <location>
        <begin position="445"/>
        <end position="509"/>
    </location>
</feature>
<dbReference type="RefSeq" id="WP_158869285.1">
    <property type="nucleotide sequence ID" value="NZ_CP046401.1"/>
</dbReference>
<proteinExistence type="predicted"/>
<evidence type="ECO:0000313" key="5">
    <source>
        <dbReference type="Proteomes" id="UP000428260"/>
    </source>
</evidence>
<dbReference type="Proteomes" id="UP000428260">
    <property type="component" value="Chromosome"/>
</dbReference>
<organism evidence="4 5">
    <name type="scientific">Maribellus comscasis</name>
    <dbReference type="NCBI Taxonomy" id="2681766"/>
    <lineage>
        <taxon>Bacteria</taxon>
        <taxon>Pseudomonadati</taxon>
        <taxon>Bacteroidota</taxon>
        <taxon>Bacteroidia</taxon>
        <taxon>Marinilabiliales</taxon>
        <taxon>Prolixibacteraceae</taxon>
        <taxon>Maribellus</taxon>
    </lineage>
</organism>
<dbReference type="GO" id="GO:0003700">
    <property type="term" value="F:DNA-binding transcription factor activity"/>
    <property type="evidence" value="ECO:0007669"/>
    <property type="project" value="InterPro"/>
</dbReference>
<dbReference type="SMART" id="SM00420">
    <property type="entry name" value="HTH_DEOR"/>
    <property type="match status" value="1"/>
</dbReference>
<sequence>MIEQIRQILKEGEGITIEFKTSRNELNKNTFESICAFLNRKGGHLLLGVTDDGTVEGVDETQVQQLVDRLVTSMNNPQKLSPTIYLIPEVIELDGKKIIYLNIPESSQVHSTAGKIFDRNSDGDFNITGNHSLVEQLYLRKSNSFTESGIYKFLSLEDFRPDLIARVRKLVSVRTPGHPWESMNNAEILRSAKLYRKDFKTGEEGFILAAVLLFGKDEVIQSILPAYKTDALVRIVNTDRYDDRLEVRTNLIESYDLLMNFIRKHLPDPFFLENDQRISLRDKIFREVIANTLVHREFLNSFPSRLVIEKSKVDIENWNKPYIPGTINPDNFYTHPKNPIILEVFKQIGRADELGSGVRNVFKYGKLYGGTEPVFVEKDIFKTTVSLPSLTPSKGKLINDTENIPNDTGGVRNDTDAVKNDTDIIFTRINDAVNDTVNDAVILKIRLRMAKIIKILTDSPGLKPSELSERLDVSEVTIKRDIQKIKKLVVYKGGQKDGGYYLTSGAIEKIGL</sequence>
<keyword evidence="5" id="KW-1185">Reference proteome</keyword>
<evidence type="ECO:0000256" key="2">
    <source>
        <dbReference type="ARBA" id="ARBA00023163"/>
    </source>
</evidence>
<gene>
    <name evidence="4" type="ORF">GM418_21490</name>
</gene>
<dbReference type="Pfam" id="PF04326">
    <property type="entry name" value="SLFN_AlbA_2"/>
    <property type="match status" value="1"/>
</dbReference>
<dbReference type="PANTHER" id="PTHR30595">
    <property type="entry name" value="GLPR-RELATED TRANSCRIPTIONAL REPRESSOR"/>
    <property type="match status" value="1"/>
</dbReference>
<dbReference type="EMBL" id="CP046401">
    <property type="protein sequence ID" value="QGY46146.1"/>
    <property type="molecule type" value="Genomic_DNA"/>
</dbReference>
<dbReference type="AlphaFoldDB" id="A0A6I6JT01"/>
<dbReference type="PANTHER" id="PTHR30595:SF6">
    <property type="entry name" value="SCHLAFEN ALBA-2 DOMAIN-CONTAINING PROTEIN"/>
    <property type="match status" value="1"/>
</dbReference>
<keyword evidence="2" id="KW-0804">Transcription</keyword>
<dbReference type="Gene3D" id="3.30.950.30">
    <property type="entry name" value="Schlafen, AAA domain"/>
    <property type="match status" value="1"/>
</dbReference>
<reference evidence="4 5" key="1">
    <citation type="submission" date="2019-11" db="EMBL/GenBank/DDBJ databases">
        <authorList>
            <person name="Zheng R.K."/>
            <person name="Sun C.M."/>
        </authorList>
    </citation>
    <scope>NUCLEOTIDE SEQUENCE [LARGE SCALE GENOMIC DNA]</scope>
    <source>
        <strain evidence="4 5">WC007</strain>
    </source>
</reference>
<evidence type="ECO:0000256" key="1">
    <source>
        <dbReference type="ARBA" id="ARBA00023015"/>
    </source>
</evidence>